<evidence type="ECO:0000256" key="1">
    <source>
        <dbReference type="ARBA" id="ARBA00004479"/>
    </source>
</evidence>
<reference evidence="19" key="2">
    <citation type="submission" date="2025-08" db="UniProtKB">
        <authorList>
            <consortium name="Ensembl"/>
        </authorList>
    </citation>
    <scope>IDENTIFICATION</scope>
</reference>
<dbReference type="GO" id="GO:0007411">
    <property type="term" value="P:axon guidance"/>
    <property type="evidence" value="ECO:0007669"/>
    <property type="project" value="TreeGrafter"/>
</dbReference>
<evidence type="ECO:0000256" key="7">
    <source>
        <dbReference type="ARBA" id="ARBA00022782"/>
    </source>
</evidence>
<feature type="transmembrane region" description="Helical" evidence="16">
    <location>
        <begin position="814"/>
        <end position="837"/>
    </location>
</feature>
<keyword evidence="7" id="KW-0221">Differentiation</keyword>
<keyword evidence="6" id="KW-0732">Signal</keyword>
<feature type="domain" description="Ig-like" evidence="17">
    <location>
        <begin position="683"/>
        <end position="754"/>
    </location>
</feature>
<keyword evidence="10 16" id="KW-0472">Membrane</keyword>
<evidence type="ECO:0000256" key="15">
    <source>
        <dbReference type="SAM" id="MobiDB-lite"/>
    </source>
</evidence>
<evidence type="ECO:0000256" key="8">
    <source>
        <dbReference type="ARBA" id="ARBA00022902"/>
    </source>
</evidence>
<evidence type="ECO:0000256" key="14">
    <source>
        <dbReference type="PROSITE-ProRule" id="PRU00352"/>
    </source>
</evidence>
<dbReference type="Gene3D" id="2.130.10.10">
    <property type="entry name" value="YVTN repeat-like/Quinoprotein amine dehydrogenase"/>
    <property type="match status" value="1"/>
</dbReference>
<evidence type="ECO:0000256" key="2">
    <source>
        <dbReference type="ARBA" id="ARBA00009492"/>
    </source>
</evidence>
<evidence type="ECO:0000256" key="4">
    <source>
        <dbReference type="ARBA" id="ARBA00022553"/>
    </source>
</evidence>
<name>A0A670KHR4_PODMU</name>
<dbReference type="GO" id="GO:0030335">
    <property type="term" value="P:positive regulation of cell migration"/>
    <property type="evidence" value="ECO:0007669"/>
    <property type="project" value="TreeGrafter"/>
</dbReference>
<dbReference type="SUPFAM" id="SSF103575">
    <property type="entry name" value="Plexin repeat"/>
    <property type="match status" value="1"/>
</dbReference>
<evidence type="ECO:0000259" key="18">
    <source>
        <dbReference type="PROSITE" id="PS51004"/>
    </source>
</evidence>
<evidence type="ECO:0000313" key="19">
    <source>
        <dbReference type="Ensembl" id="ENSPMRP00000035199.1"/>
    </source>
</evidence>
<keyword evidence="5 16" id="KW-0812">Transmembrane</keyword>
<keyword evidence="20" id="KW-1185">Reference proteome</keyword>
<keyword evidence="13" id="KW-0393">Immunoglobulin domain</keyword>
<dbReference type="InterPro" id="IPR007110">
    <property type="entry name" value="Ig-like_dom"/>
</dbReference>
<dbReference type="Pfam" id="PF01437">
    <property type="entry name" value="PSI"/>
    <property type="match status" value="1"/>
</dbReference>
<dbReference type="GO" id="GO:0098978">
    <property type="term" value="C:glutamatergic synapse"/>
    <property type="evidence" value="ECO:0007669"/>
    <property type="project" value="Ensembl"/>
</dbReference>
<dbReference type="Gene3D" id="3.30.1680.10">
    <property type="entry name" value="ligand-binding face of the semaphorins, domain 2"/>
    <property type="match status" value="1"/>
</dbReference>
<dbReference type="PANTHER" id="PTHR11036">
    <property type="entry name" value="SEMAPHORIN"/>
    <property type="match status" value="1"/>
</dbReference>
<dbReference type="GO" id="GO:0001755">
    <property type="term" value="P:neural crest cell migration"/>
    <property type="evidence" value="ECO:0007669"/>
    <property type="project" value="TreeGrafter"/>
</dbReference>
<sequence>MGVVRFWERLAKGRSGLLSTAGGRCWGGAGPRSFTHISSSSLSLSLSLRSGPVSSRGRGRRRGHSRPDGGGGTRKSSSPSSSEVLQLDLPACLVEPAKPPPLLLLPRPRSPRTHCAMGLRESALLLLGALLAAAAEEEPVPRLSLRLGSPLRPLTRFEEPGITNYTTMMLSPDGGTLYAGARERLLALNTTSFSPGPQHQKLLWGAEEEKKRQCVFKGKDPQRDCHNYIKILLQLNSTHLYTCGTSAFSPTCTYINIPEFSLKREASGKLLLEDGKGRCPFDPAYRSTAIMVDGELYAGTVSNFQGNEPTILRSHGSRPAIKTENSLNWLQDPFFVGSAYLRESHPPSSPQGGDDKIYFFFSESGKEFDFFEDTVVSRIARVCKGDVGGERVLQRRWTTFLKAQLLCSHPEDGFPFNVLQDMFVLTPGESLAETVFYGVFTSQWDRKGAGGAAVCAFSMADVEEAFSGLYKEVNRETQQWYTDTHPVPEPRPGACINSQARRMKITSSLQMPDRVLNYLKDHFLMSSPIRSQPLFLLQGHARYQQISVQRVQGLHRAYDVLFLGTDDGWLHKAVVMEQQVQIIEEIQLFPAGQPVLKLLLDPAQGLLYASSYTALVQVPLSNCSMYRTCAECILSRDPFCIWSGGACIPLLPDRSWPHAGPSWLQDIEGADATQLCQTGNGQPSRSATEEPPCQAVVILGSSAVQTLPCPQLSNLASRHWLHNGVAINTSAVLVLPKGELVLMGSPAQAGRYDCWSQEGGFRQLMASYCVRVEPTLGARIVPLQNPLETISTSRSVSAAAAGSSMSALLEGKTYWTEFLVMCVAFAVTVTLLTLFVLHRHRNAVKTFLKQGKCTSAHPKKPCKMGLPAENLPLNGAHTPSAILDHKGYQALHDSHAANTPLHAAPAAQPSVAFLESDRRPLSVHESVVEVLTPAQRPRVRLGSEIRDSVV</sequence>
<evidence type="ECO:0000256" key="5">
    <source>
        <dbReference type="ARBA" id="ARBA00022692"/>
    </source>
</evidence>
<feature type="domain" description="Sema" evidence="18">
    <location>
        <begin position="137"/>
        <end position="620"/>
    </location>
</feature>
<dbReference type="Proteomes" id="UP000472272">
    <property type="component" value="Chromosome 14"/>
</dbReference>
<dbReference type="GO" id="GO:0030215">
    <property type="term" value="F:semaphorin receptor binding"/>
    <property type="evidence" value="ECO:0007669"/>
    <property type="project" value="InterPro"/>
</dbReference>
<dbReference type="AlphaFoldDB" id="A0A670KHR4"/>
<evidence type="ECO:0000256" key="12">
    <source>
        <dbReference type="ARBA" id="ARBA00023180"/>
    </source>
</evidence>
<proteinExistence type="inferred from homology"/>
<evidence type="ECO:0000256" key="11">
    <source>
        <dbReference type="ARBA" id="ARBA00023157"/>
    </source>
</evidence>
<keyword evidence="12" id="KW-0325">Glycoprotein</keyword>
<accession>A0A670KHR4</accession>
<dbReference type="GO" id="GO:0098839">
    <property type="term" value="C:postsynaptic density membrane"/>
    <property type="evidence" value="ECO:0007669"/>
    <property type="project" value="Ensembl"/>
</dbReference>
<dbReference type="Pfam" id="PF01403">
    <property type="entry name" value="Sema"/>
    <property type="match status" value="1"/>
</dbReference>
<dbReference type="SMART" id="SM00423">
    <property type="entry name" value="PSI"/>
    <property type="match status" value="1"/>
</dbReference>
<evidence type="ECO:0000313" key="20">
    <source>
        <dbReference type="Proteomes" id="UP000472272"/>
    </source>
</evidence>
<evidence type="ECO:0000259" key="17">
    <source>
        <dbReference type="PROSITE" id="PS50835"/>
    </source>
</evidence>
<dbReference type="GeneTree" id="ENSGT00940000154870"/>
<evidence type="ECO:0000256" key="9">
    <source>
        <dbReference type="ARBA" id="ARBA00022989"/>
    </source>
</evidence>
<reference evidence="19 20" key="1">
    <citation type="journal article" date="2019" name="Proc. Natl. Acad. Sci. U.S.A.">
        <title>Regulatory changes in pterin and carotenoid genes underlie balanced color polymorphisms in the wall lizard.</title>
        <authorList>
            <person name="Andrade P."/>
            <person name="Pinho C."/>
            <person name="Perez I de Lanuza G."/>
            <person name="Afonso S."/>
            <person name="Brejcha J."/>
            <person name="Rubin C.J."/>
            <person name="Wallerman O."/>
            <person name="Pereira P."/>
            <person name="Sabatino S.J."/>
            <person name="Bellati A."/>
            <person name="Pellitteri-Rosa D."/>
            <person name="Bosakova Z."/>
            <person name="Bunikis I."/>
            <person name="Carretero M.A."/>
            <person name="Feiner N."/>
            <person name="Marsik P."/>
            <person name="Pauperio F."/>
            <person name="Salvi D."/>
            <person name="Soler L."/>
            <person name="While G.M."/>
            <person name="Uller T."/>
            <person name="Font E."/>
            <person name="Andersson L."/>
            <person name="Carneiro M."/>
        </authorList>
    </citation>
    <scope>NUCLEOTIDE SEQUENCE</scope>
</reference>
<organism evidence="19 20">
    <name type="scientific">Podarcis muralis</name>
    <name type="common">Wall lizard</name>
    <name type="synonym">Lacerta muralis</name>
    <dbReference type="NCBI Taxonomy" id="64176"/>
    <lineage>
        <taxon>Eukaryota</taxon>
        <taxon>Metazoa</taxon>
        <taxon>Chordata</taxon>
        <taxon>Craniata</taxon>
        <taxon>Vertebrata</taxon>
        <taxon>Euteleostomi</taxon>
        <taxon>Lepidosauria</taxon>
        <taxon>Squamata</taxon>
        <taxon>Bifurcata</taxon>
        <taxon>Unidentata</taxon>
        <taxon>Episquamata</taxon>
        <taxon>Laterata</taxon>
        <taxon>Lacertibaenia</taxon>
        <taxon>Lacertidae</taxon>
        <taxon>Podarcis</taxon>
    </lineage>
</organism>
<dbReference type="SMART" id="SM00630">
    <property type="entry name" value="Sema"/>
    <property type="match status" value="1"/>
</dbReference>
<dbReference type="InterPro" id="IPR001627">
    <property type="entry name" value="Semap_dom"/>
</dbReference>
<gene>
    <name evidence="19" type="primary">SEMA4B</name>
</gene>
<dbReference type="InterPro" id="IPR016201">
    <property type="entry name" value="PSI"/>
</dbReference>
<keyword evidence="4" id="KW-0597">Phosphoprotein</keyword>
<dbReference type="PANTHER" id="PTHR11036:SF14">
    <property type="entry name" value="SEMAPHORIN-4B"/>
    <property type="match status" value="1"/>
</dbReference>
<keyword evidence="9 16" id="KW-1133">Transmembrane helix</keyword>
<comment type="subcellular location">
    <subcellularLocation>
        <location evidence="1">Membrane</location>
        <topology evidence="1">Single-pass type I membrane protein</topology>
    </subcellularLocation>
</comment>
<dbReference type="InterPro" id="IPR027231">
    <property type="entry name" value="Semaphorin"/>
</dbReference>
<dbReference type="InterPro" id="IPR002165">
    <property type="entry name" value="Plexin_repeat"/>
</dbReference>
<evidence type="ECO:0000256" key="10">
    <source>
        <dbReference type="ARBA" id="ARBA00023136"/>
    </source>
</evidence>
<reference evidence="19" key="3">
    <citation type="submission" date="2025-09" db="UniProtKB">
        <authorList>
            <consortium name="Ensembl"/>
        </authorList>
    </citation>
    <scope>IDENTIFICATION</scope>
</reference>
<comment type="caution">
    <text evidence="14">Lacks conserved residue(s) required for the propagation of feature annotation.</text>
</comment>
<feature type="region of interest" description="Disordered" evidence="15">
    <location>
        <begin position="48"/>
        <end position="82"/>
    </location>
</feature>
<dbReference type="PROSITE" id="PS51004">
    <property type="entry name" value="SEMA"/>
    <property type="match status" value="1"/>
</dbReference>
<dbReference type="GO" id="GO:0071526">
    <property type="term" value="P:semaphorin-plexin signaling pathway"/>
    <property type="evidence" value="ECO:0007669"/>
    <property type="project" value="TreeGrafter"/>
</dbReference>
<dbReference type="SUPFAM" id="SSF101912">
    <property type="entry name" value="Sema domain"/>
    <property type="match status" value="1"/>
</dbReference>
<keyword evidence="11" id="KW-1015">Disulfide bond</keyword>
<comment type="similarity">
    <text evidence="2">Belongs to the semaphorin family.</text>
</comment>
<dbReference type="GO" id="GO:0045499">
    <property type="term" value="F:chemorepellent activity"/>
    <property type="evidence" value="ECO:0007669"/>
    <property type="project" value="TreeGrafter"/>
</dbReference>
<keyword evidence="8" id="KW-0524">Neurogenesis</keyword>
<evidence type="ECO:0000256" key="16">
    <source>
        <dbReference type="SAM" id="Phobius"/>
    </source>
</evidence>
<keyword evidence="3" id="KW-0217">Developmental protein</keyword>
<evidence type="ECO:0000256" key="13">
    <source>
        <dbReference type="ARBA" id="ARBA00023319"/>
    </source>
</evidence>
<dbReference type="Ensembl" id="ENSPMRT00000037322.1">
    <property type="protein sequence ID" value="ENSPMRP00000035199.1"/>
    <property type="gene ID" value="ENSPMRG00000022778.1"/>
</dbReference>
<evidence type="ECO:0000256" key="3">
    <source>
        <dbReference type="ARBA" id="ARBA00022473"/>
    </source>
</evidence>
<dbReference type="PROSITE" id="PS50835">
    <property type="entry name" value="IG_LIKE"/>
    <property type="match status" value="1"/>
</dbReference>
<dbReference type="InterPro" id="IPR015943">
    <property type="entry name" value="WD40/YVTN_repeat-like_dom_sf"/>
</dbReference>
<protein>
    <submittedName>
        <fullName evidence="19">Semaphorin 4B</fullName>
    </submittedName>
</protein>
<dbReference type="InterPro" id="IPR036352">
    <property type="entry name" value="Semap_dom_sf"/>
</dbReference>
<dbReference type="OMA" id="YINVQHF"/>
<evidence type="ECO:0000256" key="6">
    <source>
        <dbReference type="ARBA" id="ARBA00022729"/>
    </source>
</evidence>
<dbReference type="FunFam" id="2.130.10.10:FF:000033">
    <property type="entry name" value="Semaphorin 4B"/>
    <property type="match status" value="1"/>
</dbReference>